<keyword evidence="1" id="KW-0812">Transmembrane</keyword>
<comment type="caution">
    <text evidence="2">The sequence shown here is derived from an EMBL/GenBank/DDBJ whole genome shotgun (WGS) entry which is preliminary data.</text>
</comment>
<dbReference type="OrthoDB" id="7580203at2"/>
<keyword evidence="1" id="KW-0472">Membrane</keyword>
<dbReference type="AlphaFoldDB" id="A0A502FR44"/>
<protein>
    <submittedName>
        <fullName evidence="2">Uncharacterized protein</fullName>
    </submittedName>
</protein>
<dbReference type="Proteomes" id="UP000319931">
    <property type="component" value="Unassembled WGS sequence"/>
</dbReference>
<proteinExistence type="predicted"/>
<keyword evidence="3" id="KW-1185">Reference proteome</keyword>
<feature type="transmembrane region" description="Helical" evidence="1">
    <location>
        <begin position="31"/>
        <end position="50"/>
    </location>
</feature>
<gene>
    <name evidence="2" type="ORF">EAH76_15005</name>
</gene>
<evidence type="ECO:0000313" key="2">
    <source>
        <dbReference type="EMBL" id="TPG52027.1"/>
    </source>
</evidence>
<organism evidence="2 3">
    <name type="scientific">Sphingomonas glacialis</name>
    <dbReference type="NCBI Taxonomy" id="658225"/>
    <lineage>
        <taxon>Bacteria</taxon>
        <taxon>Pseudomonadati</taxon>
        <taxon>Pseudomonadota</taxon>
        <taxon>Alphaproteobacteria</taxon>
        <taxon>Sphingomonadales</taxon>
        <taxon>Sphingomonadaceae</taxon>
        <taxon>Sphingomonas</taxon>
    </lineage>
</organism>
<name>A0A502FR44_9SPHN</name>
<keyword evidence="1" id="KW-1133">Transmembrane helix</keyword>
<accession>A0A502FR44</accession>
<evidence type="ECO:0000313" key="3">
    <source>
        <dbReference type="Proteomes" id="UP000319931"/>
    </source>
</evidence>
<dbReference type="EMBL" id="RCZC01000004">
    <property type="protein sequence ID" value="TPG52027.1"/>
    <property type="molecule type" value="Genomic_DNA"/>
</dbReference>
<evidence type="ECO:0000256" key="1">
    <source>
        <dbReference type="SAM" id="Phobius"/>
    </source>
</evidence>
<feature type="transmembrane region" description="Helical" evidence="1">
    <location>
        <begin position="7"/>
        <end position="25"/>
    </location>
</feature>
<sequence length="86" mass="9259">MTHRDLAWRGLGVALVVVAVTARIADGDGTHAGLSVVAFILTLIGLALIVQGKRVSAALRVERSRHRMLAQAIRDRRRRRSGGGHA</sequence>
<reference evidence="2 3" key="1">
    <citation type="journal article" date="2019" name="Environ. Microbiol.">
        <title>Species interactions and distinct microbial communities in high Arctic permafrost affected cryosols are associated with the CH4 and CO2 gas fluxes.</title>
        <authorList>
            <person name="Altshuler I."/>
            <person name="Hamel J."/>
            <person name="Turney S."/>
            <person name="Magnuson E."/>
            <person name="Levesque R."/>
            <person name="Greer C."/>
            <person name="Whyte L.G."/>
        </authorList>
    </citation>
    <scope>NUCLEOTIDE SEQUENCE [LARGE SCALE GENOMIC DNA]</scope>
    <source>
        <strain evidence="2 3">E6.1</strain>
    </source>
</reference>